<accession>A0ABW2F3G0</accession>
<evidence type="ECO:0008006" key="4">
    <source>
        <dbReference type="Google" id="ProtNLM"/>
    </source>
</evidence>
<keyword evidence="1" id="KW-1133">Transmembrane helix</keyword>
<dbReference type="RefSeq" id="WP_346063323.1">
    <property type="nucleotide sequence ID" value="NZ_BAAADR010000017.1"/>
</dbReference>
<sequence length="330" mass="35886">MQRLLRDEGHALVDPELPKRQQALIHRHCPPSIGNLFALPRTGRDGGLEWWSELPGQPCPFAALSAAEQARLMERLTQRLAALGSLIDALERCGDPAAQALRGLPTQATEESLYSVGGDPVVIRWAPLRAVDTPPPLASSAPSPAQAPVKRRRLLLVPVMLPLLLGGLALLGLWLAFQHWSGFSSLWPQGERPIEHLDPQDHAEPALGTGDIQVTLRWNGLDDLDLAVLDPNGDTVFFANTTTPSGGELDVDSNAGCTTSYSPPIENIFWDSRTPPDGDYVATVTLYERCHEHSEPIPFELAITIDGSTVIHSGSVSNQSLRQSLEFSYP</sequence>
<proteinExistence type="predicted"/>
<evidence type="ECO:0000313" key="2">
    <source>
        <dbReference type="EMBL" id="MFC7090789.1"/>
    </source>
</evidence>
<gene>
    <name evidence="2" type="ORF">ACFQH5_14640</name>
</gene>
<evidence type="ECO:0000313" key="3">
    <source>
        <dbReference type="Proteomes" id="UP001596411"/>
    </source>
</evidence>
<keyword evidence="1" id="KW-0812">Transmembrane</keyword>
<dbReference type="Gene3D" id="2.60.120.380">
    <property type="match status" value="1"/>
</dbReference>
<comment type="caution">
    <text evidence="2">The sequence shown here is derived from an EMBL/GenBank/DDBJ whole genome shotgun (WGS) entry which is preliminary data.</text>
</comment>
<keyword evidence="3" id="KW-1185">Reference proteome</keyword>
<protein>
    <recommendedName>
        <fullName evidence="4">DUF2135 domain-containing protein</fullName>
    </recommendedName>
</protein>
<dbReference type="EMBL" id="JBHSZP010000028">
    <property type="protein sequence ID" value="MFC7090789.1"/>
    <property type="molecule type" value="Genomic_DNA"/>
</dbReference>
<keyword evidence="1" id="KW-0472">Membrane</keyword>
<name>A0ABW2F3G0_9GAMM</name>
<evidence type="ECO:0000256" key="1">
    <source>
        <dbReference type="SAM" id="Phobius"/>
    </source>
</evidence>
<feature type="transmembrane region" description="Helical" evidence="1">
    <location>
        <begin position="154"/>
        <end position="177"/>
    </location>
</feature>
<dbReference type="Proteomes" id="UP001596411">
    <property type="component" value="Unassembled WGS sequence"/>
</dbReference>
<organism evidence="2 3">
    <name type="scientific">Halomonas salifodinae</name>
    <dbReference type="NCBI Taxonomy" id="438745"/>
    <lineage>
        <taxon>Bacteria</taxon>
        <taxon>Pseudomonadati</taxon>
        <taxon>Pseudomonadota</taxon>
        <taxon>Gammaproteobacteria</taxon>
        <taxon>Oceanospirillales</taxon>
        <taxon>Halomonadaceae</taxon>
        <taxon>Halomonas</taxon>
    </lineage>
</organism>
<reference evidence="3" key="1">
    <citation type="journal article" date="2019" name="Int. J. Syst. Evol. Microbiol.">
        <title>The Global Catalogue of Microorganisms (GCM) 10K type strain sequencing project: providing services to taxonomists for standard genome sequencing and annotation.</title>
        <authorList>
            <consortium name="The Broad Institute Genomics Platform"/>
            <consortium name="The Broad Institute Genome Sequencing Center for Infectious Disease"/>
            <person name="Wu L."/>
            <person name="Ma J."/>
        </authorList>
    </citation>
    <scope>NUCLEOTIDE SEQUENCE [LARGE SCALE GENOMIC DNA]</scope>
    <source>
        <strain evidence="3">CGMCC 1.13666</strain>
    </source>
</reference>